<evidence type="ECO:0000313" key="1">
    <source>
        <dbReference type="EMBL" id="WNF33805.1"/>
    </source>
</evidence>
<sequence>MNVLPQDRKLAEKIWKFGCTCLDKARVEYINSRFDVAEQWVKEFLRCKKDLDELVRRKEEHDRLMEFVSEMQKKGINLALIVRRSYK</sequence>
<dbReference type="EMBL" id="CP134501">
    <property type="protein sequence ID" value="WNF33805.1"/>
    <property type="molecule type" value="Genomic_DNA"/>
</dbReference>
<gene>
    <name evidence="1" type="ORF">RI196_03725</name>
</gene>
<accession>A0ABY9WG86</accession>
<dbReference type="Proteomes" id="UP001303701">
    <property type="component" value="Chromosome"/>
</dbReference>
<protein>
    <submittedName>
        <fullName evidence="1">Uncharacterized protein</fullName>
    </submittedName>
</protein>
<proteinExistence type="predicted"/>
<reference evidence="1 2" key="1">
    <citation type="submission" date="2023-09" db="EMBL/GenBank/DDBJ databases">
        <title>Different Types of Thermotolerant Ring-Cleaving Dioxygenases derived from Aeribacillus composti HB-1 applied for multiple aromatic hydrocarbons removal.</title>
        <authorList>
            <person name="Cao L."/>
            <person name="Li M."/>
            <person name="Ma T."/>
        </authorList>
    </citation>
    <scope>NUCLEOTIDE SEQUENCE [LARGE SCALE GENOMIC DNA]</scope>
    <source>
        <strain evidence="1 2">HB-1</strain>
    </source>
</reference>
<dbReference type="GeneID" id="301125055"/>
<dbReference type="RefSeq" id="WP_311066915.1">
    <property type="nucleotide sequence ID" value="NZ_CP134501.1"/>
</dbReference>
<name>A0ABY9WG86_9BACI</name>
<organism evidence="1 2">
    <name type="scientific">Aeribacillus composti</name>
    <dbReference type="NCBI Taxonomy" id="1868734"/>
    <lineage>
        <taxon>Bacteria</taxon>
        <taxon>Bacillati</taxon>
        <taxon>Bacillota</taxon>
        <taxon>Bacilli</taxon>
        <taxon>Bacillales</taxon>
        <taxon>Bacillaceae</taxon>
        <taxon>Aeribacillus</taxon>
    </lineage>
</organism>
<keyword evidence="2" id="KW-1185">Reference proteome</keyword>
<evidence type="ECO:0000313" key="2">
    <source>
        <dbReference type="Proteomes" id="UP001303701"/>
    </source>
</evidence>